<dbReference type="PANTHER" id="PTHR10801:SF0">
    <property type="entry name" value="DELTA(24)-STEROL REDUCTASE"/>
    <property type="match status" value="1"/>
</dbReference>
<dbReference type="Gene3D" id="3.30.465.10">
    <property type="match status" value="1"/>
</dbReference>
<evidence type="ECO:0000256" key="5">
    <source>
        <dbReference type="ARBA" id="ARBA00022827"/>
    </source>
</evidence>
<dbReference type="SUPFAM" id="SSF55103">
    <property type="entry name" value="FAD-linked oxidases, C-terminal domain"/>
    <property type="match status" value="1"/>
</dbReference>
<dbReference type="InterPro" id="IPR016166">
    <property type="entry name" value="FAD-bd_PCMH"/>
</dbReference>
<dbReference type="RefSeq" id="WP_185065179.1">
    <property type="nucleotide sequence ID" value="NZ_BAABJP010000051.1"/>
</dbReference>
<keyword evidence="7" id="KW-0560">Oxidoreductase</keyword>
<keyword evidence="11" id="KW-1185">Reference proteome</keyword>
<dbReference type="InterPro" id="IPR040165">
    <property type="entry name" value="Diminuto-like"/>
</dbReference>
<dbReference type="Gene3D" id="3.40.462.10">
    <property type="entry name" value="FAD-linked oxidases, C-terminal domain"/>
    <property type="match status" value="1"/>
</dbReference>
<keyword evidence="5" id="KW-0274">FAD</keyword>
<evidence type="ECO:0000256" key="4">
    <source>
        <dbReference type="ARBA" id="ARBA00022692"/>
    </source>
</evidence>
<evidence type="ECO:0000256" key="2">
    <source>
        <dbReference type="ARBA" id="ARBA00012405"/>
    </source>
</evidence>
<dbReference type="Pfam" id="PF01565">
    <property type="entry name" value="FAD_binding_4"/>
    <property type="match status" value="1"/>
</dbReference>
<evidence type="ECO:0000256" key="1">
    <source>
        <dbReference type="ARBA" id="ARBA00004167"/>
    </source>
</evidence>
<organism evidence="10 11">
    <name type="scientific">Pseudonocardia eucalypti</name>
    <dbReference type="NCBI Taxonomy" id="648755"/>
    <lineage>
        <taxon>Bacteria</taxon>
        <taxon>Bacillati</taxon>
        <taxon>Actinomycetota</taxon>
        <taxon>Actinomycetes</taxon>
        <taxon>Pseudonocardiales</taxon>
        <taxon>Pseudonocardiaceae</taxon>
        <taxon>Pseudonocardia</taxon>
    </lineage>
</organism>
<evidence type="ECO:0000313" key="11">
    <source>
        <dbReference type="Proteomes" id="UP001428817"/>
    </source>
</evidence>
<dbReference type="InterPro" id="IPR036318">
    <property type="entry name" value="FAD-bd_PCMH-like_sf"/>
</dbReference>
<accession>A0ABP9R7H7</accession>
<evidence type="ECO:0000259" key="9">
    <source>
        <dbReference type="PROSITE" id="PS51387"/>
    </source>
</evidence>
<gene>
    <name evidence="10" type="ORF">GCM10023321_72120</name>
</gene>
<keyword evidence="8" id="KW-0472">Membrane</keyword>
<keyword evidence="4" id="KW-0812">Transmembrane</keyword>
<dbReference type="PROSITE" id="PS51387">
    <property type="entry name" value="FAD_PCMH"/>
    <property type="match status" value="1"/>
</dbReference>
<comment type="caution">
    <text evidence="10">The sequence shown here is derived from an EMBL/GenBank/DDBJ whole genome shotgun (WGS) entry which is preliminary data.</text>
</comment>
<dbReference type="SUPFAM" id="SSF56176">
    <property type="entry name" value="FAD-binding/transporter-associated domain-like"/>
    <property type="match status" value="1"/>
</dbReference>
<comment type="subcellular location">
    <subcellularLocation>
        <location evidence="1">Membrane</location>
        <topology evidence="1">Single-pass membrane protein</topology>
    </subcellularLocation>
</comment>
<sequence>MGAQGSSVGSVSAIRGPVERHRAAAADLRARYARLPEGHRVRLAKPTSNLFRFRDSADRVSRLDAGALGEVLHVDPEARTATVQGMTTYERFVDATLPHGLMPHVVPQLKTITVGGALAGLGIESSSFRNGLAHESVLEVEVLTGDGRLVTATPDNEHADLFAGLPNSYGTLGYAVSLKVELQPVRRYVALRHLRFADAAGCAEAIAGICRDGSHQGEPVDFLDGTVFGAGEQYLTLGRFTDEAAQPPSDYTGQRIYYRSIQSRAEDVLTTRDYLWRWDTDWFWCSRALGAQHPLGRRLWPRRYRRSDTYRRLVALDRRYGFSGRVRGWQGLPPEEPVIQDIEVPVERLPEFLDAFHADIGISPVWLCPVRLRNPAGWPLYPMEPGRLYVNVGFWSAVPLVDGQEMGTHNRRIERLVADLDGHKSLYSDSYYTAEEFDRHYNGPAYRVLKKGYDPAGRLPDLYDKCVRER</sequence>
<dbReference type="EC" id="1.3.1.72" evidence="2"/>
<proteinExistence type="predicted"/>
<dbReference type="Proteomes" id="UP001428817">
    <property type="component" value="Unassembled WGS sequence"/>
</dbReference>
<evidence type="ECO:0000256" key="6">
    <source>
        <dbReference type="ARBA" id="ARBA00022989"/>
    </source>
</evidence>
<evidence type="ECO:0000313" key="10">
    <source>
        <dbReference type="EMBL" id="GAA5172372.1"/>
    </source>
</evidence>
<dbReference type="InterPro" id="IPR016169">
    <property type="entry name" value="FAD-bd_PCMH_sub2"/>
</dbReference>
<dbReference type="InterPro" id="IPR016164">
    <property type="entry name" value="FAD-linked_Oxase-like_C"/>
</dbReference>
<evidence type="ECO:0000256" key="3">
    <source>
        <dbReference type="ARBA" id="ARBA00022630"/>
    </source>
</evidence>
<dbReference type="EMBL" id="BAABJP010000051">
    <property type="protein sequence ID" value="GAA5172372.1"/>
    <property type="molecule type" value="Genomic_DNA"/>
</dbReference>
<feature type="domain" description="FAD-binding PCMH-type" evidence="9">
    <location>
        <begin position="13"/>
        <end position="185"/>
    </location>
</feature>
<dbReference type="InterPro" id="IPR016170">
    <property type="entry name" value="Cytok_DH_C_sf"/>
</dbReference>
<dbReference type="PANTHER" id="PTHR10801">
    <property type="entry name" value="24-DEHYDROCHOLESTEROL REDUCTASE"/>
    <property type="match status" value="1"/>
</dbReference>
<name>A0ABP9R7H7_9PSEU</name>
<keyword evidence="6" id="KW-1133">Transmembrane helix</keyword>
<keyword evidence="3" id="KW-0285">Flavoprotein</keyword>
<evidence type="ECO:0000256" key="8">
    <source>
        <dbReference type="ARBA" id="ARBA00023136"/>
    </source>
</evidence>
<evidence type="ECO:0000256" key="7">
    <source>
        <dbReference type="ARBA" id="ARBA00023002"/>
    </source>
</evidence>
<dbReference type="InterPro" id="IPR006094">
    <property type="entry name" value="Oxid_FAD_bind_N"/>
</dbReference>
<reference evidence="11" key="1">
    <citation type="journal article" date="2019" name="Int. J. Syst. Evol. Microbiol.">
        <title>The Global Catalogue of Microorganisms (GCM) 10K type strain sequencing project: providing services to taxonomists for standard genome sequencing and annotation.</title>
        <authorList>
            <consortium name="The Broad Institute Genomics Platform"/>
            <consortium name="The Broad Institute Genome Sequencing Center for Infectious Disease"/>
            <person name="Wu L."/>
            <person name="Ma J."/>
        </authorList>
    </citation>
    <scope>NUCLEOTIDE SEQUENCE [LARGE SCALE GENOMIC DNA]</scope>
    <source>
        <strain evidence="11">JCM 18303</strain>
    </source>
</reference>
<protein>
    <recommendedName>
        <fullName evidence="2">Delta(24)-sterol reductase</fullName>
        <ecNumber evidence="2">1.3.1.72</ecNumber>
    </recommendedName>
</protein>